<evidence type="ECO:0000256" key="1">
    <source>
        <dbReference type="SAM" id="MobiDB-lite"/>
    </source>
</evidence>
<protein>
    <recommendedName>
        <fullName evidence="2">Flavodoxin-like fold domain-containing protein</fullName>
    </recommendedName>
</protein>
<dbReference type="PANTHER" id="PTHR43741">
    <property type="entry name" value="FMN-DEPENDENT NADH-AZOREDUCTASE 1"/>
    <property type="match status" value="1"/>
</dbReference>
<dbReference type="InterPro" id="IPR029039">
    <property type="entry name" value="Flavoprotein-like_sf"/>
</dbReference>
<comment type="caution">
    <text evidence="3">The sequence shown here is derived from an EMBL/GenBank/DDBJ whole genome shotgun (WGS) entry which is preliminary data.</text>
</comment>
<dbReference type="AlphaFoldDB" id="A0A124JVQ3"/>
<reference evidence="3 4" key="1">
    <citation type="submission" date="2015-10" db="EMBL/GenBank/DDBJ databases">
        <title>Draft genome sequence of Novosphingobium fuchskuhlense DSM 25065 isolated from a surface water sample of the southwest basin of Lake Grosse Fuchskuhle.</title>
        <authorList>
            <person name="Ruckert C."/>
            <person name="Winkler A."/>
            <person name="Glaeser J."/>
            <person name="Grossart H.-P."/>
            <person name="Kalinowski J."/>
            <person name="Glaeser S."/>
        </authorList>
    </citation>
    <scope>NUCLEOTIDE SEQUENCE [LARGE SCALE GENOMIC DNA]</scope>
    <source>
        <strain evidence="3 4">FNE08-7</strain>
    </source>
</reference>
<proteinExistence type="predicted"/>
<dbReference type="InterPro" id="IPR003680">
    <property type="entry name" value="Flavodoxin_fold"/>
</dbReference>
<organism evidence="3 4">
    <name type="scientific">Novosphingobium fuchskuhlense</name>
    <dbReference type="NCBI Taxonomy" id="1117702"/>
    <lineage>
        <taxon>Bacteria</taxon>
        <taxon>Pseudomonadati</taxon>
        <taxon>Pseudomonadota</taxon>
        <taxon>Alphaproteobacteria</taxon>
        <taxon>Sphingomonadales</taxon>
        <taxon>Sphingomonadaceae</taxon>
        <taxon>Novosphingobium</taxon>
    </lineage>
</organism>
<evidence type="ECO:0000259" key="2">
    <source>
        <dbReference type="Pfam" id="PF02525"/>
    </source>
</evidence>
<evidence type="ECO:0000313" key="3">
    <source>
        <dbReference type="EMBL" id="KUR72532.1"/>
    </source>
</evidence>
<keyword evidence="4" id="KW-1185">Reference proteome</keyword>
<feature type="region of interest" description="Disordered" evidence="1">
    <location>
        <begin position="180"/>
        <end position="200"/>
    </location>
</feature>
<dbReference type="RefSeq" id="WP_067906793.1">
    <property type="nucleotide sequence ID" value="NZ_KQ954244.1"/>
</dbReference>
<evidence type="ECO:0000313" key="4">
    <source>
        <dbReference type="Proteomes" id="UP000058012"/>
    </source>
</evidence>
<dbReference type="PANTHER" id="PTHR43741:SF4">
    <property type="entry name" value="FMN-DEPENDENT NADH:QUINONE OXIDOREDUCTASE"/>
    <property type="match status" value="1"/>
</dbReference>
<dbReference type="InterPro" id="IPR050104">
    <property type="entry name" value="FMN-dep_NADH:Q_OxRdtase_AzoR1"/>
</dbReference>
<dbReference type="Gene3D" id="3.40.50.360">
    <property type="match status" value="1"/>
</dbReference>
<sequence>MNALALLPAVPPRQAWIQAQLAGVVDLVADHVPELDVRYRDLAGLKGGEVACPDTLVRELEEAELLVIGAPIGHHPTTPALAEWYRRSRASKGFGAPLYAMGLHPGLQAWFAQVIRADRTFRYSARGPEGLLTGKKAIVLAAQTGPWHSEALTTHQVHCIHTQLRFMGIDEIATIASDRDADPARRPRRWQARLPQALAA</sequence>
<accession>A0A124JVQ3</accession>
<gene>
    <name evidence="3" type="ORF">AQZ52_04625</name>
</gene>
<dbReference type="Proteomes" id="UP000058012">
    <property type="component" value="Unassembled WGS sequence"/>
</dbReference>
<dbReference type="STRING" id="1117702.AQZ52_04625"/>
<dbReference type="SUPFAM" id="SSF52218">
    <property type="entry name" value="Flavoproteins"/>
    <property type="match status" value="1"/>
</dbReference>
<name>A0A124JVQ3_9SPHN</name>
<dbReference type="Pfam" id="PF02525">
    <property type="entry name" value="Flavodoxin_2"/>
    <property type="match status" value="1"/>
</dbReference>
<feature type="domain" description="Flavodoxin-like fold" evidence="2">
    <location>
        <begin position="94"/>
        <end position="188"/>
    </location>
</feature>
<dbReference type="EMBL" id="LLZS01000003">
    <property type="protein sequence ID" value="KUR72532.1"/>
    <property type="molecule type" value="Genomic_DNA"/>
</dbReference>
<dbReference type="OrthoDB" id="9787136at2"/>